<reference evidence="5 6" key="1">
    <citation type="submission" date="2020-08" db="EMBL/GenBank/DDBJ databases">
        <title>Draft genome sequencing of an Anaerocolumna strain isolated from anoxic soil subjected to BSD treatment.</title>
        <authorList>
            <person name="Uek A."/>
            <person name="Tonouchi A."/>
        </authorList>
    </citation>
    <scope>NUCLEOTIDE SEQUENCE [LARGE SCALE GENOMIC DNA]</scope>
    <source>
        <strain evidence="5 6">CTTW</strain>
    </source>
</reference>
<keyword evidence="2 4" id="KW-0808">Transferase</keyword>
<dbReference type="GO" id="GO:0046353">
    <property type="term" value="F:aminoglycoside 3-N-acetyltransferase activity"/>
    <property type="evidence" value="ECO:0007669"/>
    <property type="project" value="UniProtKB-EC"/>
</dbReference>
<gene>
    <name evidence="5" type="primary">yokD</name>
    <name evidence="5" type="ORF">bsdcttw_44970</name>
</gene>
<keyword evidence="3 4" id="KW-0012">Acyltransferase</keyword>
<evidence type="ECO:0000313" key="6">
    <source>
        <dbReference type="Proteomes" id="UP000515703"/>
    </source>
</evidence>
<evidence type="ECO:0000256" key="3">
    <source>
        <dbReference type="ARBA" id="ARBA00023315"/>
    </source>
</evidence>
<dbReference type="InterPro" id="IPR028345">
    <property type="entry name" value="Antibiotic_NAT-like"/>
</dbReference>
<comment type="similarity">
    <text evidence="1 4">Belongs to the antibiotic N-acetyltransferase family.</text>
</comment>
<dbReference type="GO" id="GO:0046677">
    <property type="term" value="P:response to antibiotic"/>
    <property type="evidence" value="ECO:0007669"/>
    <property type="project" value="UniProtKB-KW"/>
</dbReference>
<dbReference type="Pfam" id="PF02522">
    <property type="entry name" value="Antibiotic_NAT"/>
    <property type="match status" value="1"/>
</dbReference>
<accession>A0A7M3SA39</accession>
<dbReference type="Proteomes" id="UP000515703">
    <property type="component" value="Chromosome"/>
</dbReference>
<dbReference type="RefSeq" id="WP_225903733.1">
    <property type="nucleotide sequence ID" value="NZ_AP023368.1"/>
</dbReference>
<dbReference type="EMBL" id="AP023368">
    <property type="protein sequence ID" value="BCK01457.1"/>
    <property type="molecule type" value="Genomic_DNA"/>
</dbReference>
<evidence type="ECO:0000256" key="1">
    <source>
        <dbReference type="ARBA" id="ARBA00006383"/>
    </source>
</evidence>
<evidence type="ECO:0000256" key="4">
    <source>
        <dbReference type="RuleBase" id="RU365031"/>
    </source>
</evidence>
<dbReference type="SUPFAM" id="SSF110710">
    <property type="entry name" value="TTHA0583/YokD-like"/>
    <property type="match status" value="1"/>
</dbReference>
<dbReference type="AlphaFoldDB" id="A0A7M3SA39"/>
<dbReference type="KEGG" id="acht:bsdcttw_44970"/>
<organism evidence="5 6">
    <name type="scientific">Anaerocolumna chitinilytica</name>
    <dbReference type="NCBI Taxonomy" id="1727145"/>
    <lineage>
        <taxon>Bacteria</taxon>
        <taxon>Bacillati</taxon>
        <taxon>Bacillota</taxon>
        <taxon>Clostridia</taxon>
        <taxon>Lachnospirales</taxon>
        <taxon>Lachnospiraceae</taxon>
        <taxon>Anaerocolumna</taxon>
    </lineage>
</organism>
<dbReference type="InterPro" id="IPR003679">
    <property type="entry name" value="Amioglycoside_AcTrfase"/>
</dbReference>
<name>A0A7M3SA39_9FIRM</name>
<keyword evidence="4" id="KW-0046">Antibiotic resistance</keyword>
<protein>
    <recommendedName>
        <fullName evidence="4">Aminoglycoside N(3)-acetyltransferase</fullName>
        <ecNumber evidence="4">2.3.1.-</ecNumber>
    </recommendedName>
</protein>
<reference evidence="5 6" key="2">
    <citation type="submission" date="2020-08" db="EMBL/GenBank/DDBJ databases">
        <authorList>
            <person name="Ueki A."/>
            <person name="Tonouchi A."/>
        </authorList>
    </citation>
    <scope>NUCLEOTIDE SEQUENCE [LARGE SCALE GENOMIC DNA]</scope>
    <source>
        <strain evidence="5 6">CTTW</strain>
    </source>
</reference>
<dbReference type="PANTHER" id="PTHR11104:SF0">
    <property type="entry name" value="SPBETA PROPHAGE-DERIVED AMINOGLYCOSIDE N(3')-ACETYLTRANSFERASE-LIKE PROTEIN YOKD"/>
    <property type="match status" value="1"/>
</dbReference>
<sequence>MSINEIQLIEQLKTMGLVPGDTVLIHSSLKSFGHVEGGASTVVGALLHVLGDEGTLMVPTLTGRREDSLSCPPVFHVLETRCWTGIIPETVRNMEGAIRSLHPTHSVSAIGGRKEYITTGHEKSSSPCDDKSPYFKNANLEGYIMLAGVDQESNTSIHSCEEIAGVPYHLQDTAIDITITGYEGKRLIIRNRLHNWEKPETDFNKLDEVLEQKGIMKKGRAGNSLIRLIKARDMFEFTIDLLRKDPYYLLI</sequence>
<proteinExistence type="inferred from homology"/>
<keyword evidence="6" id="KW-1185">Reference proteome</keyword>
<dbReference type="EC" id="2.3.1.-" evidence="4"/>
<evidence type="ECO:0000256" key="2">
    <source>
        <dbReference type="ARBA" id="ARBA00022679"/>
    </source>
</evidence>
<dbReference type="PANTHER" id="PTHR11104">
    <property type="entry name" value="AMINOGLYCOSIDE N3-ACETYLTRANSFERASE"/>
    <property type="match status" value="1"/>
</dbReference>
<comment type="catalytic activity">
    <reaction evidence="4">
        <text>a 2-deoxystreptamine antibiotic + acetyl-CoA = an N(3)-acetyl-2-deoxystreptamine antibiotic + CoA + H(+)</text>
        <dbReference type="Rhea" id="RHEA:12665"/>
        <dbReference type="ChEBI" id="CHEBI:15378"/>
        <dbReference type="ChEBI" id="CHEBI:57287"/>
        <dbReference type="ChEBI" id="CHEBI:57288"/>
        <dbReference type="ChEBI" id="CHEBI:57921"/>
        <dbReference type="ChEBI" id="CHEBI:77452"/>
        <dbReference type="EC" id="2.3.1.81"/>
    </reaction>
</comment>
<evidence type="ECO:0000313" key="5">
    <source>
        <dbReference type="EMBL" id="BCK01457.1"/>
    </source>
</evidence>